<proteinExistence type="predicted"/>
<dbReference type="SUPFAM" id="SSF160113">
    <property type="entry name" value="YegP-like"/>
    <property type="match status" value="1"/>
</dbReference>
<dbReference type="InterPro" id="IPR036913">
    <property type="entry name" value="YegP-like_sf"/>
</dbReference>
<reference evidence="2 3" key="2">
    <citation type="submission" date="2018-06" db="EMBL/GenBank/DDBJ databases">
        <title>Metagenomic assembly of (sub)arctic Cyanobacteria and their associated microbiome from non-axenic cultures.</title>
        <authorList>
            <person name="Baurain D."/>
        </authorList>
    </citation>
    <scope>NUCLEOTIDE SEQUENCE [LARGE SCALE GENOMIC DNA]</scope>
    <source>
        <strain evidence="2">ULC129bin1</strain>
    </source>
</reference>
<dbReference type="AlphaFoldDB" id="A0A2W4VTM2"/>
<reference evidence="3" key="1">
    <citation type="submission" date="2018-04" db="EMBL/GenBank/DDBJ databases">
        <authorList>
            <person name="Cornet L."/>
        </authorList>
    </citation>
    <scope>NUCLEOTIDE SEQUENCE [LARGE SCALE GENOMIC DNA]</scope>
</reference>
<evidence type="ECO:0000313" key="3">
    <source>
        <dbReference type="Proteomes" id="UP000249354"/>
    </source>
</evidence>
<gene>
    <name evidence="2" type="ORF">DCF25_13380</name>
</gene>
<sequence>MAYYIYKDNISEWRWRLKSANGNIIADSGEGYRNRQDCLAGIELVKGSAQAPVRDA</sequence>
<name>A0A2W4VTM2_9CYAN</name>
<evidence type="ECO:0000313" key="2">
    <source>
        <dbReference type="EMBL" id="PZO15651.1"/>
    </source>
</evidence>
<protein>
    <recommendedName>
        <fullName evidence="1">DUF1508 domain-containing protein</fullName>
    </recommendedName>
</protein>
<accession>A0A2W4VTM2</accession>
<dbReference type="InterPro" id="IPR010879">
    <property type="entry name" value="DUF1508"/>
</dbReference>
<evidence type="ECO:0000259" key="1">
    <source>
        <dbReference type="Pfam" id="PF07411"/>
    </source>
</evidence>
<feature type="domain" description="DUF1508" evidence="1">
    <location>
        <begin position="12"/>
        <end position="55"/>
    </location>
</feature>
<dbReference type="EMBL" id="QBMC01000090">
    <property type="protein sequence ID" value="PZO15651.1"/>
    <property type="molecule type" value="Genomic_DNA"/>
</dbReference>
<comment type="caution">
    <text evidence="2">The sequence shown here is derived from an EMBL/GenBank/DDBJ whole genome shotgun (WGS) entry which is preliminary data.</text>
</comment>
<dbReference type="Pfam" id="PF07411">
    <property type="entry name" value="DUF1508"/>
    <property type="match status" value="1"/>
</dbReference>
<organism evidence="2 3">
    <name type="scientific">Leptolyngbya foveolarum</name>
    <dbReference type="NCBI Taxonomy" id="47253"/>
    <lineage>
        <taxon>Bacteria</taxon>
        <taxon>Bacillati</taxon>
        <taxon>Cyanobacteriota</taxon>
        <taxon>Cyanophyceae</taxon>
        <taxon>Leptolyngbyales</taxon>
        <taxon>Leptolyngbyaceae</taxon>
        <taxon>Leptolyngbya group</taxon>
        <taxon>Leptolyngbya</taxon>
    </lineage>
</organism>
<dbReference type="Proteomes" id="UP000249354">
    <property type="component" value="Unassembled WGS sequence"/>
</dbReference>
<dbReference type="Gene3D" id="3.30.160.160">
    <property type="entry name" value="YegP-like"/>
    <property type="match status" value="1"/>
</dbReference>